<organism evidence="3 4">
    <name type="scientific">Bacteroides xylanisolvens</name>
    <dbReference type="NCBI Taxonomy" id="371601"/>
    <lineage>
        <taxon>Bacteria</taxon>
        <taxon>Pseudomonadati</taxon>
        <taxon>Bacteroidota</taxon>
        <taxon>Bacteroidia</taxon>
        <taxon>Bacteroidales</taxon>
        <taxon>Bacteroidaceae</taxon>
        <taxon>Bacteroides</taxon>
    </lineage>
</organism>
<dbReference type="CDD" id="cd14948">
    <property type="entry name" value="BACON"/>
    <property type="match status" value="1"/>
</dbReference>
<protein>
    <submittedName>
        <fullName evidence="3">BACON domain-containing protein</fullName>
    </submittedName>
</protein>
<dbReference type="InterPro" id="IPR013783">
    <property type="entry name" value="Ig-like_fold"/>
</dbReference>
<comment type="caution">
    <text evidence="3">The sequence shown here is derived from an EMBL/GenBank/DDBJ whole genome shotgun (WGS) entry which is preliminary data.</text>
</comment>
<dbReference type="Gene3D" id="2.160.20.10">
    <property type="entry name" value="Single-stranded right-handed beta-helix, Pectin lyase-like"/>
    <property type="match status" value="1"/>
</dbReference>
<feature type="domain" description="BACON" evidence="2">
    <location>
        <begin position="66"/>
        <end position="121"/>
    </location>
</feature>
<dbReference type="InterPro" id="IPR011050">
    <property type="entry name" value="Pectin_lyase_fold/virulence"/>
</dbReference>
<gene>
    <name evidence="3" type="ORF">K8V07_14525</name>
</gene>
<reference evidence="3" key="2">
    <citation type="submission" date="2021-09" db="EMBL/GenBank/DDBJ databases">
        <authorList>
            <person name="Gilroy R."/>
        </authorList>
    </citation>
    <scope>NUCLEOTIDE SEQUENCE</scope>
    <source>
        <strain evidence="3">CHK154-13316</strain>
    </source>
</reference>
<dbReference type="Proteomes" id="UP000747074">
    <property type="component" value="Unassembled WGS sequence"/>
</dbReference>
<dbReference type="InterPro" id="IPR012334">
    <property type="entry name" value="Pectin_lyas_fold"/>
</dbReference>
<accession>A0A921LHX5</accession>
<feature type="chain" id="PRO_5037090008" evidence="1">
    <location>
        <begin position="31"/>
        <end position="620"/>
    </location>
</feature>
<evidence type="ECO:0000259" key="2">
    <source>
        <dbReference type="Pfam" id="PF13004"/>
    </source>
</evidence>
<dbReference type="AlphaFoldDB" id="A0A921LHX5"/>
<evidence type="ECO:0000313" key="3">
    <source>
        <dbReference type="EMBL" id="HJG13130.1"/>
    </source>
</evidence>
<name>A0A921LHX5_9BACE</name>
<evidence type="ECO:0000256" key="1">
    <source>
        <dbReference type="SAM" id="SignalP"/>
    </source>
</evidence>
<feature type="signal peptide" evidence="1">
    <location>
        <begin position="1"/>
        <end position="30"/>
    </location>
</feature>
<dbReference type="SUPFAM" id="SSF51126">
    <property type="entry name" value="Pectin lyase-like"/>
    <property type="match status" value="1"/>
</dbReference>
<evidence type="ECO:0000313" key="4">
    <source>
        <dbReference type="Proteomes" id="UP000747074"/>
    </source>
</evidence>
<dbReference type="Gene3D" id="2.60.40.10">
    <property type="entry name" value="Immunoglobulins"/>
    <property type="match status" value="1"/>
</dbReference>
<keyword evidence="1" id="KW-0732">Signal</keyword>
<reference evidence="3" key="1">
    <citation type="journal article" date="2021" name="PeerJ">
        <title>Extensive microbial diversity within the chicken gut microbiome revealed by metagenomics and culture.</title>
        <authorList>
            <person name="Gilroy R."/>
            <person name="Ravi A."/>
            <person name="Getino M."/>
            <person name="Pursley I."/>
            <person name="Horton D.L."/>
            <person name="Alikhan N.F."/>
            <person name="Baker D."/>
            <person name="Gharbi K."/>
            <person name="Hall N."/>
            <person name="Watson M."/>
            <person name="Adriaenssens E.M."/>
            <person name="Foster-Nyarko E."/>
            <person name="Jarju S."/>
            <person name="Secka A."/>
            <person name="Antonio M."/>
            <person name="Oren A."/>
            <person name="Chaudhuri R.R."/>
            <person name="La Ragione R."/>
            <person name="Hildebrand F."/>
            <person name="Pallen M.J."/>
        </authorList>
    </citation>
    <scope>NUCLEOTIDE SEQUENCE</scope>
    <source>
        <strain evidence="3">CHK154-13316</strain>
    </source>
</reference>
<dbReference type="Pfam" id="PF13004">
    <property type="entry name" value="BACON"/>
    <property type="match status" value="1"/>
</dbReference>
<dbReference type="EMBL" id="DYVL01000168">
    <property type="protein sequence ID" value="HJG13130.1"/>
    <property type="molecule type" value="Genomic_DNA"/>
</dbReference>
<dbReference type="InterPro" id="IPR024361">
    <property type="entry name" value="BACON"/>
</dbReference>
<sequence length="620" mass="68436">MRKIIHTLNAQSIKVKLLGLFLFLAGNLQACSDEETASMQVNTDVLYFGSSEETQELQIQSSGEWKVTVAKGGEWCHYHKKESAPSVLFVSVDANPTEKERLTRLVLSSGSAEKRVEIHQKAGSSSTLPTYPQVDSDLPLSSLTDEQGNILPDFSNIGYMGSEQEIPDVKVVETIEAPANGADATRLIQDVIDKVSQNSPTINGFKGAILLKKGRYHIAGTLSIKSAGIILRGEGENPQTGTVLIAAGKGQRSLIKFEGTGSSSPNSPTIFNIKDDYVPVGQFWVRVLNPASFQVGDEVTIYRPGTAQWISDLKMDQIPERTTGDPIVQWAPESYHLSYERTITHIIDDALHFDNPIMMAMETQYNKGAVFKSSFKGRINRCGVENILIESEYASETDEDHGWYAIEFSKVEQSWVRNITSRYFGNGLVNLNSGTRFVTVKDCKCLDAKSIITGGRRYSYNMNQAQQCLVINCEATEGRHDCVTGSKGVGPNAFVRVKIRNAHGDTGPHQRWNVGTLYDNIDSDNQINVQDRSNWGTGHGWAGANQVLWNCTAKEVCVQNPWVSAKNYSIGTKGNKSAGDFKNPVRPNGVWVKANTTVSPASLFEAQLELRKRTGRLYHN</sequence>
<proteinExistence type="predicted"/>